<dbReference type="GO" id="GO:0016020">
    <property type="term" value="C:membrane"/>
    <property type="evidence" value="ECO:0007669"/>
    <property type="project" value="UniProtKB-SubCell"/>
</dbReference>
<evidence type="ECO:0000256" key="6">
    <source>
        <dbReference type="SAM" id="SignalP"/>
    </source>
</evidence>
<evidence type="ECO:0000313" key="9">
    <source>
        <dbReference type="Proteomes" id="UP000018467"/>
    </source>
</evidence>
<proteinExistence type="predicted"/>
<keyword evidence="5" id="KW-0812">Transmembrane</keyword>
<dbReference type="STRING" id="7994.ENSAMXP00000006572"/>
<dbReference type="InterPro" id="IPR013783">
    <property type="entry name" value="Ig-like_fold"/>
</dbReference>
<name>W5KG60_ASTMX</name>
<sequence>MDTFALAALLLFISGGVSAEVVLEPQNEWVLRTANASFNCSTKPTGWTIMIWSLNGVLALAIAEGRGVLDGSERFSALNHSTTAQAKWEFIIRNVSRNDTGQVSCQVQSTETVTAGLSVQESGSVEIVGSNRTVMEGDQVVFQCLAAGWFPTPQISWTTNGTPVDQQFFNTSSVEVGTLVNSNSTVRLTAVSNVSVACLASIPALTTPQQSSVLLIVEKVEKPSGIDRTVLIAVTVSVSAVVLIVLIIIAIVFCCKRRRAKSSYQEEARSHARSQTAGDTPTRERQGQDNLGYVTDPKANDTSSELTDSKIWQSSHISTIQMPHVINGSQRDNNLYVNHPVGENGVRKHRHVTIV</sequence>
<dbReference type="PANTHER" id="PTHR44991:SF1">
    <property type="entry name" value="IMMUNOGLOBULIN SUPERFAMILY MEMBER 5"/>
    <property type="match status" value="1"/>
</dbReference>
<accession>W5KG60</accession>
<dbReference type="Pfam" id="PF08205">
    <property type="entry name" value="C2-set_2"/>
    <property type="match status" value="1"/>
</dbReference>
<comment type="subcellular location">
    <subcellularLocation>
        <location evidence="1">Membrane</location>
        <topology evidence="1">Single-pass membrane protein</topology>
    </subcellularLocation>
</comment>
<dbReference type="Bgee" id="ENSAMXG00000006407">
    <property type="expression patterns" value="Expressed in intestine and 4 other cell types or tissues"/>
</dbReference>
<keyword evidence="5" id="KW-1133">Transmembrane helix</keyword>
<dbReference type="SMART" id="SM00409">
    <property type="entry name" value="IG"/>
    <property type="match status" value="2"/>
</dbReference>
<evidence type="ECO:0000256" key="3">
    <source>
        <dbReference type="ARBA" id="ARBA00023157"/>
    </source>
</evidence>
<dbReference type="GeneTree" id="ENSGT00940000165615"/>
<dbReference type="InterPro" id="IPR036179">
    <property type="entry name" value="Ig-like_dom_sf"/>
</dbReference>
<dbReference type="Ensembl" id="ENSAMXT00000006572.2">
    <property type="protein sequence ID" value="ENSAMXP00000006572.2"/>
    <property type="gene ID" value="ENSAMXG00000006407.2"/>
</dbReference>
<feature type="region of interest" description="Disordered" evidence="4">
    <location>
        <begin position="264"/>
        <end position="307"/>
    </location>
</feature>
<dbReference type="InterPro" id="IPR007110">
    <property type="entry name" value="Ig-like_dom"/>
</dbReference>
<keyword evidence="9" id="KW-1185">Reference proteome</keyword>
<dbReference type="HOGENOM" id="CLU_063888_0_1_1"/>
<protein>
    <submittedName>
        <fullName evidence="8">Immunoglobulin superfamily member 5</fullName>
    </submittedName>
</protein>
<dbReference type="InParanoid" id="W5KG60"/>
<dbReference type="PROSITE" id="PS50835">
    <property type="entry name" value="IG_LIKE"/>
    <property type="match status" value="1"/>
</dbReference>
<dbReference type="InterPro" id="IPR013162">
    <property type="entry name" value="CD80_C2-set"/>
</dbReference>
<organism evidence="8 9">
    <name type="scientific">Astyanax mexicanus</name>
    <name type="common">Blind cave fish</name>
    <name type="synonym">Astyanax fasciatus mexicanus</name>
    <dbReference type="NCBI Taxonomy" id="7994"/>
    <lineage>
        <taxon>Eukaryota</taxon>
        <taxon>Metazoa</taxon>
        <taxon>Chordata</taxon>
        <taxon>Craniata</taxon>
        <taxon>Vertebrata</taxon>
        <taxon>Euteleostomi</taxon>
        <taxon>Actinopterygii</taxon>
        <taxon>Neopterygii</taxon>
        <taxon>Teleostei</taxon>
        <taxon>Ostariophysi</taxon>
        <taxon>Characiformes</taxon>
        <taxon>Characoidei</taxon>
        <taxon>Acestrorhamphidae</taxon>
        <taxon>Acestrorhamphinae</taxon>
        <taxon>Astyanax</taxon>
    </lineage>
</organism>
<dbReference type="Gene3D" id="2.60.40.10">
    <property type="entry name" value="Immunoglobulins"/>
    <property type="match status" value="2"/>
</dbReference>
<reference evidence="9" key="1">
    <citation type="submission" date="2013-03" db="EMBL/GenBank/DDBJ databases">
        <authorList>
            <person name="Jeffery W."/>
            <person name="Warren W."/>
            <person name="Wilson R.K."/>
        </authorList>
    </citation>
    <scope>NUCLEOTIDE SEQUENCE</scope>
    <source>
        <strain evidence="9">female</strain>
    </source>
</reference>
<reference evidence="8" key="4">
    <citation type="submission" date="2025-09" db="UniProtKB">
        <authorList>
            <consortium name="Ensembl"/>
        </authorList>
    </citation>
    <scope>IDENTIFICATION</scope>
</reference>
<dbReference type="AlphaFoldDB" id="W5KG60"/>
<evidence type="ECO:0000256" key="4">
    <source>
        <dbReference type="SAM" id="MobiDB-lite"/>
    </source>
</evidence>
<dbReference type="Proteomes" id="UP000018467">
    <property type="component" value="Unassembled WGS sequence"/>
</dbReference>
<keyword evidence="2 5" id="KW-0472">Membrane</keyword>
<feature type="domain" description="Ig-like" evidence="7">
    <location>
        <begin position="123"/>
        <end position="214"/>
    </location>
</feature>
<evidence type="ECO:0000259" key="7">
    <source>
        <dbReference type="PROSITE" id="PS50835"/>
    </source>
</evidence>
<feature type="chain" id="PRO_5017178752" evidence="6">
    <location>
        <begin position="20"/>
        <end position="355"/>
    </location>
</feature>
<evidence type="ECO:0000256" key="2">
    <source>
        <dbReference type="ARBA" id="ARBA00023136"/>
    </source>
</evidence>
<dbReference type="PANTHER" id="PTHR44991">
    <property type="entry name" value="IMMUNOGLOBULIN SUPERFAMILY MEMBER 5"/>
    <property type="match status" value="1"/>
</dbReference>
<reference evidence="9" key="2">
    <citation type="journal article" date="2014" name="Nat. Commun.">
        <title>The cavefish genome reveals candidate genes for eye loss.</title>
        <authorList>
            <person name="McGaugh S.E."/>
            <person name="Gross J.B."/>
            <person name="Aken B."/>
            <person name="Blin M."/>
            <person name="Borowsky R."/>
            <person name="Chalopin D."/>
            <person name="Hinaux H."/>
            <person name="Jeffery W.R."/>
            <person name="Keene A."/>
            <person name="Ma L."/>
            <person name="Minx P."/>
            <person name="Murphy D."/>
            <person name="O'Quin K.E."/>
            <person name="Retaux S."/>
            <person name="Rohner N."/>
            <person name="Searle S.M."/>
            <person name="Stahl B.A."/>
            <person name="Tabin C."/>
            <person name="Volff J.N."/>
            <person name="Yoshizawa M."/>
            <person name="Warren W.C."/>
        </authorList>
    </citation>
    <scope>NUCLEOTIDE SEQUENCE [LARGE SCALE GENOMIC DNA]</scope>
    <source>
        <strain evidence="9">female</strain>
    </source>
</reference>
<dbReference type="SUPFAM" id="SSF48726">
    <property type="entry name" value="Immunoglobulin"/>
    <property type="match status" value="2"/>
</dbReference>
<keyword evidence="3" id="KW-1015">Disulfide bond</keyword>
<feature type="signal peptide" evidence="6">
    <location>
        <begin position="1"/>
        <end position="19"/>
    </location>
</feature>
<dbReference type="eggNOG" id="ENOG502S38D">
    <property type="taxonomic scope" value="Eukaryota"/>
</dbReference>
<evidence type="ECO:0000256" key="1">
    <source>
        <dbReference type="ARBA" id="ARBA00004167"/>
    </source>
</evidence>
<reference evidence="8" key="3">
    <citation type="submission" date="2025-08" db="UniProtKB">
        <authorList>
            <consortium name="Ensembl"/>
        </authorList>
    </citation>
    <scope>IDENTIFICATION</scope>
</reference>
<feature type="transmembrane region" description="Helical" evidence="5">
    <location>
        <begin position="230"/>
        <end position="255"/>
    </location>
</feature>
<dbReference type="InterPro" id="IPR003599">
    <property type="entry name" value="Ig_sub"/>
</dbReference>
<evidence type="ECO:0000313" key="8">
    <source>
        <dbReference type="Ensembl" id="ENSAMXP00000006572.2"/>
    </source>
</evidence>
<evidence type="ECO:0000256" key="5">
    <source>
        <dbReference type="SAM" id="Phobius"/>
    </source>
</evidence>
<keyword evidence="6" id="KW-0732">Signal</keyword>